<evidence type="ECO:0000313" key="2">
    <source>
        <dbReference type="EMBL" id="GAA5155734.1"/>
    </source>
</evidence>
<keyword evidence="3" id="KW-1185">Reference proteome</keyword>
<dbReference type="PANTHER" id="PTHR41773:SF1">
    <property type="entry name" value="RELA_SPOT DOMAIN-CONTAINING PROTEIN"/>
    <property type="match status" value="1"/>
</dbReference>
<protein>
    <submittedName>
        <fullName evidence="2">Bifunctional ribonuclease/(P)ppGpp synthase</fullName>
    </submittedName>
</protein>
<name>A0ABP9Q4J2_9ACTN</name>
<evidence type="ECO:0000259" key="1">
    <source>
        <dbReference type="SMART" id="SM00954"/>
    </source>
</evidence>
<dbReference type="Proteomes" id="UP001500221">
    <property type="component" value="Unassembled WGS sequence"/>
</dbReference>
<comment type="caution">
    <text evidence="2">The sequence shown here is derived from an EMBL/GenBank/DDBJ whole genome shotgun (WGS) entry which is preliminary data.</text>
</comment>
<dbReference type="CDD" id="cd05399">
    <property type="entry name" value="NT_Rel-Spo_like"/>
    <property type="match status" value="1"/>
</dbReference>
<dbReference type="Pfam" id="PF04250">
    <property type="entry name" value="DUF429"/>
    <property type="match status" value="1"/>
</dbReference>
<sequence length="559" mass="61531">MHFVGVDLAWGQRNPTGLAVLDDDARLLHVSAVRTDDEIVETLTPYVEGDCVVGIDAPLVVVNPTGQREAERLLNADFQRFHAGAHPSNTGKPEFADGTRGGAVAKRLGLDVDPRSGRRRRALEVYPHPATIVLFGLQTVLRYKAKPGRDLESLRGELLTLMGHLESVVEVSDQWRTLRSLVETATQKAQLRRVEDQVDAVMCAVVARFVHTRPDDVTTYGDLATGYIVTPTLGVEPVSQPRDPVARYRERHPGLVVAGERAVAGVQEMLDEAGIDYLSVTGRTKTVASFAEKAARTDDDGHRLYDDPLTQITDQVGVRVITYVRDDVTAVAELLADQAQVTDDRDMGQETASQGRFGYASRHLLVVLDDAPGSLAVQVQVRTVLQHAWAEFEHDIRYKGTVPAEHAPDFDRRFTLAAGLLELADREFSEVRERLRGASVASVAADPAPGGLDGIGPRELAAFLAGQYSDAGWSRTDRYEWIVALLAELGVTSLVQLAETLRGADESVIAERMDYRRPPGAVRRLDDALLWVHGERYVGLDANVHRRDLLAQRLERMRG</sequence>
<dbReference type="SMART" id="SM00954">
    <property type="entry name" value="RelA_SpoT"/>
    <property type="match status" value="1"/>
</dbReference>
<reference evidence="3" key="1">
    <citation type="journal article" date="2019" name="Int. J. Syst. Evol. Microbiol.">
        <title>The Global Catalogue of Microorganisms (GCM) 10K type strain sequencing project: providing services to taxonomists for standard genome sequencing and annotation.</title>
        <authorList>
            <consortium name="The Broad Institute Genomics Platform"/>
            <consortium name="The Broad Institute Genome Sequencing Center for Infectious Disease"/>
            <person name="Wu L."/>
            <person name="Ma J."/>
        </authorList>
    </citation>
    <scope>NUCLEOTIDE SEQUENCE [LARGE SCALE GENOMIC DNA]</scope>
    <source>
        <strain evidence="3">JCM 18459</strain>
    </source>
</reference>
<dbReference type="Gene3D" id="1.10.287.860">
    <property type="entry name" value="Nucleotidyltransferase"/>
    <property type="match status" value="1"/>
</dbReference>
<accession>A0ABP9Q4J2</accession>
<dbReference type="RefSeq" id="WP_345463522.1">
    <property type="nucleotide sequence ID" value="NZ_BAABKG010000006.1"/>
</dbReference>
<dbReference type="Gene3D" id="3.30.460.10">
    <property type="entry name" value="Beta Polymerase, domain 2"/>
    <property type="match status" value="1"/>
</dbReference>
<dbReference type="InterPro" id="IPR007362">
    <property type="entry name" value="DUF429"/>
</dbReference>
<dbReference type="InterPro" id="IPR043519">
    <property type="entry name" value="NT_sf"/>
</dbReference>
<feature type="domain" description="RelA/SpoT" evidence="1">
    <location>
        <begin position="282"/>
        <end position="404"/>
    </location>
</feature>
<dbReference type="InterPro" id="IPR007685">
    <property type="entry name" value="RelA_SpoT"/>
</dbReference>
<dbReference type="Pfam" id="PF04607">
    <property type="entry name" value="RelA_SpoT"/>
    <property type="match status" value="1"/>
</dbReference>
<gene>
    <name evidence="2" type="primary">relZ</name>
    <name evidence="2" type="ORF">GCM10023340_41800</name>
</gene>
<dbReference type="PANTHER" id="PTHR41773">
    <property type="entry name" value="GTP PYROPHOSPHATASE-RELATED"/>
    <property type="match status" value="1"/>
</dbReference>
<proteinExistence type="predicted"/>
<dbReference type="EMBL" id="BAABKG010000006">
    <property type="protein sequence ID" value="GAA5155734.1"/>
    <property type="molecule type" value="Genomic_DNA"/>
</dbReference>
<dbReference type="SUPFAM" id="SSF81301">
    <property type="entry name" value="Nucleotidyltransferase"/>
    <property type="match status" value="1"/>
</dbReference>
<organism evidence="2 3">
    <name type="scientific">Nocardioides marinquilinus</name>
    <dbReference type="NCBI Taxonomy" id="1210400"/>
    <lineage>
        <taxon>Bacteria</taxon>
        <taxon>Bacillati</taxon>
        <taxon>Actinomycetota</taxon>
        <taxon>Actinomycetes</taxon>
        <taxon>Propionibacteriales</taxon>
        <taxon>Nocardioidaceae</taxon>
        <taxon>Nocardioides</taxon>
    </lineage>
</organism>
<evidence type="ECO:0000313" key="3">
    <source>
        <dbReference type="Proteomes" id="UP001500221"/>
    </source>
</evidence>